<keyword evidence="1" id="KW-1133">Transmembrane helix</keyword>
<dbReference type="Pfam" id="PF16316">
    <property type="entry name" value="DUF4956"/>
    <property type="match status" value="1"/>
</dbReference>
<dbReference type="InterPro" id="IPR032531">
    <property type="entry name" value="DUF4956"/>
</dbReference>
<dbReference type="RefSeq" id="WP_398281218.1">
    <property type="nucleotide sequence ID" value="NZ_JBITLV010000004.1"/>
</dbReference>
<accession>A0ABW8AQ91</accession>
<evidence type="ECO:0000313" key="3">
    <source>
        <dbReference type="Proteomes" id="UP001612915"/>
    </source>
</evidence>
<reference evidence="2 3" key="1">
    <citation type="submission" date="2024-10" db="EMBL/GenBank/DDBJ databases">
        <title>The Natural Products Discovery Center: Release of the First 8490 Sequenced Strains for Exploring Actinobacteria Biosynthetic Diversity.</title>
        <authorList>
            <person name="Kalkreuter E."/>
            <person name="Kautsar S.A."/>
            <person name="Yang D."/>
            <person name="Bader C.D."/>
            <person name="Teijaro C.N."/>
            <person name="Fluegel L."/>
            <person name="Davis C.M."/>
            <person name="Simpson J.R."/>
            <person name="Lauterbach L."/>
            <person name="Steele A.D."/>
            <person name="Gui C."/>
            <person name="Meng S."/>
            <person name="Li G."/>
            <person name="Viehrig K."/>
            <person name="Ye F."/>
            <person name="Su P."/>
            <person name="Kiefer A.F."/>
            <person name="Nichols A."/>
            <person name="Cepeda A.J."/>
            <person name="Yan W."/>
            <person name="Fan B."/>
            <person name="Jiang Y."/>
            <person name="Adhikari A."/>
            <person name="Zheng C.-J."/>
            <person name="Schuster L."/>
            <person name="Cowan T.M."/>
            <person name="Smanski M.J."/>
            <person name="Chevrette M.G."/>
            <person name="De Carvalho L.P.S."/>
            <person name="Shen B."/>
        </authorList>
    </citation>
    <scope>NUCLEOTIDE SEQUENCE [LARGE SCALE GENOMIC DNA]</scope>
    <source>
        <strain evidence="2 3">NPDC049639</strain>
    </source>
</reference>
<keyword evidence="1" id="KW-0812">Transmembrane</keyword>
<organism evidence="2 3">
    <name type="scientific">Spongisporangium articulatum</name>
    <dbReference type="NCBI Taxonomy" id="3362603"/>
    <lineage>
        <taxon>Bacteria</taxon>
        <taxon>Bacillati</taxon>
        <taxon>Actinomycetota</taxon>
        <taxon>Actinomycetes</taxon>
        <taxon>Kineosporiales</taxon>
        <taxon>Kineosporiaceae</taxon>
        <taxon>Spongisporangium</taxon>
    </lineage>
</organism>
<feature type="transmembrane region" description="Helical" evidence="1">
    <location>
        <begin position="73"/>
        <end position="91"/>
    </location>
</feature>
<name>A0ABW8AQ91_9ACTN</name>
<dbReference type="Proteomes" id="UP001612915">
    <property type="component" value="Unassembled WGS sequence"/>
</dbReference>
<feature type="transmembrane region" description="Helical" evidence="1">
    <location>
        <begin position="103"/>
        <end position="123"/>
    </location>
</feature>
<gene>
    <name evidence="2" type="ORF">ACIB24_13905</name>
</gene>
<sequence length="224" mass="23218">MPVPHLAAGLAAGATNGVTAGPLLTHLLVDVLALVALVGFAYRRRRSDAEMMFALTVLNLGLFAVLVAISGDAFTAGAGFGLFGVLSLIRLRSASFTSADMAYAFLVIVVGLVCGLLALPLWVTVSLVGLLTLVTAAADHPRWQPPQTSRTVVVLDRLYPGPAAVRADVAARLGVTVVDLEIEEVDFVRETTRVAATFRTGGSVGAWPALARPREASAGETGAA</sequence>
<feature type="transmembrane region" description="Helical" evidence="1">
    <location>
        <begin position="23"/>
        <end position="42"/>
    </location>
</feature>
<comment type="caution">
    <text evidence="2">The sequence shown here is derived from an EMBL/GenBank/DDBJ whole genome shotgun (WGS) entry which is preliminary data.</text>
</comment>
<keyword evidence="3" id="KW-1185">Reference proteome</keyword>
<evidence type="ECO:0000256" key="1">
    <source>
        <dbReference type="SAM" id="Phobius"/>
    </source>
</evidence>
<dbReference type="EMBL" id="JBITLV010000004">
    <property type="protein sequence ID" value="MFI7588158.1"/>
    <property type="molecule type" value="Genomic_DNA"/>
</dbReference>
<keyword evidence="1" id="KW-0472">Membrane</keyword>
<protein>
    <submittedName>
        <fullName evidence="2">DUF4956 domain-containing protein</fullName>
    </submittedName>
</protein>
<proteinExistence type="predicted"/>
<feature type="transmembrane region" description="Helical" evidence="1">
    <location>
        <begin position="49"/>
        <end position="67"/>
    </location>
</feature>
<evidence type="ECO:0000313" key="2">
    <source>
        <dbReference type="EMBL" id="MFI7588158.1"/>
    </source>
</evidence>